<sequence length="181" mass="20087">MSTCKCVIQFVKGYGRQEYREALKSKSGKIFLSETEKKLMVDGNERFMFHGALVACSLRTNEESVVCQNKLCAVCRIVTSGFPVNDASVTFYDNCRRSHENINRESVADNRLCARTAIIICRVIAGRVANYHELAFMDEVGGFDSVVSSTGYQSNGSEQLVALNRRAVLPCFVVIYGVNSS</sequence>
<organism evidence="1 2">
    <name type="scientific">Bauhinia variegata</name>
    <name type="common">Purple orchid tree</name>
    <name type="synonym">Phanera variegata</name>
    <dbReference type="NCBI Taxonomy" id="167791"/>
    <lineage>
        <taxon>Eukaryota</taxon>
        <taxon>Viridiplantae</taxon>
        <taxon>Streptophyta</taxon>
        <taxon>Embryophyta</taxon>
        <taxon>Tracheophyta</taxon>
        <taxon>Spermatophyta</taxon>
        <taxon>Magnoliopsida</taxon>
        <taxon>eudicotyledons</taxon>
        <taxon>Gunneridae</taxon>
        <taxon>Pentapetalae</taxon>
        <taxon>rosids</taxon>
        <taxon>fabids</taxon>
        <taxon>Fabales</taxon>
        <taxon>Fabaceae</taxon>
        <taxon>Cercidoideae</taxon>
        <taxon>Cercideae</taxon>
        <taxon>Bauhiniinae</taxon>
        <taxon>Bauhinia</taxon>
    </lineage>
</organism>
<evidence type="ECO:0000313" key="1">
    <source>
        <dbReference type="EMBL" id="KAI4300243.1"/>
    </source>
</evidence>
<dbReference type="EMBL" id="CM039438">
    <property type="protein sequence ID" value="KAI4300243.1"/>
    <property type="molecule type" value="Genomic_DNA"/>
</dbReference>
<comment type="caution">
    <text evidence="1">The sequence shown here is derived from an EMBL/GenBank/DDBJ whole genome shotgun (WGS) entry which is preliminary data.</text>
</comment>
<reference evidence="1 2" key="1">
    <citation type="journal article" date="2022" name="DNA Res.">
        <title>Chromosomal-level genome assembly of the orchid tree Bauhinia variegata (Leguminosae; Cercidoideae) supports the allotetraploid origin hypothesis of Bauhinia.</title>
        <authorList>
            <person name="Zhong Y."/>
            <person name="Chen Y."/>
            <person name="Zheng D."/>
            <person name="Pang J."/>
            <person name="Liu Y."/>
            <person name="Luo S."/>
            <person name="Meng S."/>
            <person name="Qian L."/>
            <person name="Wei D."/>
            <person name="Dai S."/>
            <person name="Zhou R."/>
        </authorList>
    </citation>
    <scope>NUCLEOTIDE SEQUENCE [LARGE SCALE GENOMIC DNA]</scope>
    <source>
        <strain evidence="1">BV-YZ2020</strain>
    </source>
</reference>
<gene>
    <name evidence="1" type="ORF">L6164_033640</name>
</gene>
<keyword evidence="2" id="KW-1185">Reference proteome</keyword>
<evidence type="ECO:0000313" key="2">
    <source>
        <dbReference type="Proteomes" id="UP000828941"/>
    </source>
</evidence>
<protein>
    <submittedName>
        <fullName evidence="1">Uncharacterized protein</fullName>
    </submittedName>
</protein>
<name>A0ACB9KSQ5_BAUVA</name>
<proteinExistence type="predicted"/>
<dbReference type="Proteomes" id="UP000828941">
    <property type="component" value="Chromosome 13"/>
</dbReference>
<accession>A0ACB9KSQ5</accession>